<evidence type="ECO:0000256" key="1">
    <source>
        <dbReference type="SAM" id="Phobius"/>
    </source>
</evidence>
<feature type="transmembrane region" description="Helical" evidence="1">
    <location>
        <begin position="105"/>
        <end position="124"/>
    </location>
</feature>
<dbReference type="AlphaFoldDB" id="A0A1R0FAL1"/>
<comment type="caution">
    <text evidence="2">The sequence shown here is derived from an EMBL/GenBank/DDBJ whole genome shotgun (WGS) entry which is preliminary data.</text>
</comment>
<evidence type="ECO:0000313" key="3">
    <source>
        <dbReference type="Proteomes" id="UP000187344"/>
    </source>
</evidence>
<reference evidence="2 3" key="1">
    <citation type="submission" date="2016-12" db="EMBL/GenBank/DDBJ databases">
        <title>Comparative genomics of Bartonella apis.</title>
        <authorList>
            <person name="Engel P."/>
        </authorList>
    </citation>
    <scope>NUCLEOTIDE SEQUENCE [LARGE SCALE GENOMIC DNA]</scope>
    <source>
        <strain evidence="2 3">PEB0149</strain>
    </source>
</reference>
<dbReference type="Proteomes" id="UP000187344">
    <property type="component" value="Unassembled WGS sequence"/>
</dbReference>
<dbReference type="InterPro" id="IPR012666">
    <property type="entry name" value="CbtA_put"/>
</dbReference>
<feature type="transmembrane region" description="Helical" evidence="1">
    <location>
        <begin position="174"/>
        <end position="193"/>
    </location>
</feature>
<keyword evidence="1" id="KW-1133">Transmembrane helix</keyword>
<keyword evidence="1" id="KW-0812">Transmembrane</keyword>
<accession>A0A1R0FAL1</accession>
<protein>
    <submittedName>
        <fullName evidence="2">Putative cobalt transporter subunit (CbtA)</fullName>
    </submittedName>
</protein>
<dbReference type="Pfam" id="PF09490">
    <property type="entry name" value="CbtA"/>
    <property type="match status" value="1"/>
</dbReference>
<feature type="transmembrane region" description="Helical" evidence="1">
    <location>
        <begin position="68"/>
        <end position="93"/>
    </location>
</feature>
<dbReference type="EMBL" id="LXYT01000001">
    <property type="protein sequence ID" value="OLY43942.1"/>
    <property type="molecule type" value="Genomic_DNA"/>
</dbReference>
<feature type="transmembrane region" description="Helical" evidence="1">
    <location>
        <begin position="213"/>
        <end position="234"/>
    </location>
</feature>
<evidence type="ECO:0000313" key="2">
    <source>
        <dbReference type="EMBL" id="OLY43942.1"/>
    </source>
</evidence>
<sequence>MGSLLYRGMLVGLVAGLIAFGFARLYGEPYVDRAIAFEESHEAAEEAQSGHSHEAEEEVVSRKTQAGFGLLTALVVFGAGAGGLFSCFCSYAFGRLGKLNIMATSLLISASAFISVVLVPQLKYPSNPPAVGQPETIVSRTEDYFALILVSLLAMVLVYVAANRLKAKFGGLNAAIIAMIGYAVFMGIVYFIMPVVNEVPADFSADVLWHFRMATFGIQAILWLILGVGFGYLAERHMKKL</sequence>
<keyword evidence="1" id="KW-0472">Membrane</keyword>
<proteinExistence type="predicted"/>
<name>A0A1R0FAL1_9HYPH</name>
<keyword evidence="3" id="KW-1185">Reference proteome</keyword>
<feature type="transmembrane region" description="Helical" evidence="1">
    <location>
        <begin position="144"/>
        <end position="162"/>
    </location>
</feature>
<gene>
    <name evidence="2" type="ORF">PEB0149_013840</name>
</gene>
<organism evidence="2 3">
    <name type="scientific">Bartonella apis</name>
    <dbReference type="NCBI Taxonomy" id="1686310"/>
    <lineage>
        <taxon>Bacteria</taxon>
        <taxon>Pseudomonadati</taxon>
        <taxon>Pseudomonadota</taxon>
        <taxon>Alphaproteobacteria</taxon>
        <taxon>Hyphomicrobiales</taxon>
        <taxon>Bartonellaceae</taxon>
        <taxon>Bartonella</taxon>
    </lineage>
</organism>